<dbReference type="InterPro" id="IPR050338">
    <property type="entry name" value="DisA"/>
</dbReference>
<evidence type="ECO:0000256" key="6">
    <source>
        <dbReference type="HAMAP-Rule" id="MF_00840"/>
    </source>
</evidence>
<name>A0A2V2N437_9EURY</name>
<comment type="similarity">
    <text evidence="6">Belongs to the adenylate cyclase family. DacZ subfamily.</text>
</comment>
<dbReference type="InterPro" id="IPR003390">
    <property type="entry name" value="DNA_integrity_scan_DisA_N"/>
</dbReference>
<dbReference type="HAMAP" id="MF_00840">
    <property type="entry name" value="DacZ"/>
    <property type="match status" value="1"/>
</dbReference>
<keyword evidence="4 6" id="KW-0547">Nucleotide-binding</keyword>
<keyword evidence="5 6" id="KW-0067">ATP-binding</keyword>
<dbReference type="InterPro" id="IPR036888">
    <property type="entry name" value="DNA_integrity_DisA_N_sf"/>
</dbReference>
<accession>A0A2V2N437</accession>
<proteinExistence type="inferred from homology"/>
<evidence type="ECO:0000259" key="7">
    <source>
        <dbReference type="PROSITE" id="PS51794"/>
    </source>
</evidence>
<evidence type="ECO:0000256" key="2">
    <source>
        <dbReference type="ARBA" id="ARBA00022679"/>
    </source>
</evidence>
<keyword evidence="9" id="KW-1185">Reference proteome</keyword>
<dbReference type="GO" id="GO:0004016">
    <property type="term" value="F:adenylate cyclase activity"/>
    <property type="evidence" value="ECO:0007669"/>
    <property type="project" value="UniProtKB-UniRule"/>
</dbReference>
<dbReference type="CDD" id="cd00130">
    <property type="entry name" value="PAS"/>
    <property type="match status" value="1"/>
</dbReference>
<feature type="domain" description="DAC" evidence="7">
    <location>
        <begin position="393"/>
        <end position="552"/>
    </location>
</feature>
<dbReference type="InterPro" id="IPR035965">
    <property type="entry name" value="PAS-like_dom_sf"/>
</dbReference>
<dbReference type="Proteomes" id="UP000245934">
    <property type="component" value="Unassembled WGS sequence"/>
</dbReference>
<dbReference type="EMBL" id="QGMZ01000019">
    <property type="protein sequence ID" value="PWR73340.1"/>
    <property type="molecule type" value="Genomic_DNA"/>
</dbReference>
<evidence type="ECO:0000313" key="8">
    <source>
        <dbReference type="EMBL" id="PWR73340.1"/>
    </source>
</evidence>
<dbReference type="SUPFAM" id="SSF143597">
    <property type="entry name" value="YojJ-like"/>
    <property type="match status" value="1"/>
</dbReference>
<evidence type="ECO:0000256" key="4">
    <source>
        <dbReference type="ARBA" id="ARBA00022741"/>
    </source>
</evidence>
<gene>
    <name evidence="6" type="primary">dacZ</name>
    <name evidence="8" type="ORF">DLD82_10760</name>
</gene>
<organism evidence="8 9">
    <name type="scientific">Methanospirillum stamsii</name>
    <dbReference type="NCBI Taxonomy" id="1277351"/>
    <lineage>
        <taxon>Archaea</taxon>
        <taxon>Methanobacteriati</taxon>
        <taxon>Methanobacteriota</taxon>
        <taxon>Stenosarchaea group</taxon>
        <taxon>Methanomicrobia</taxon>
        <taxon>Methanomicrobiales</taxon>
        <taxon>Methanospirillaceae</taxon>
        <taxon>Methanospirillum</taxon>
    </lineage>
</organism>
<evidence type="ECO:0000313" key="9">
    <source>
        <dbReference type="Proteomes" id="UP000245934"/>
    </source>
</evidence>
<evidence type="ECO:0000256" key="1">
    <source>
        <dbReference type="ARBA" id="ARBA00000877"/>
    </source>
</evidence>
<dbReference type="NCBIfam" id="TIGR00229">
    <property type="entry name" value="sensory_box"/>
    <property type="match status" value="1"/>
</dbReference>
<evidence type="ECO:0000256" key="3">
    <source>
        <dbReference type="ARBA" id="ARBA00022695"/>
    </source>
</evidence>
<comment type="cofactor">
    <cofactor evidence="6">
        <name>Mn(2+)</name>
        <dbReference type="ChEBI" id="CHEBI:29035"/>
    </cofactor>
</comment>
<sequence length="552" mass="61345">MNIECGHWHIMVKILLVHNGGVASSCLKKYLSGLLQVDLTEVRTIQDGVKRSQIFLPEIICIPLSADTDSDIHEIMELQHQCHINGFYPGFLLYTLHENHLFFLDITHESISIPINLVNTGHQLLSSLRQISGRSKVERSLRDDYERQNQIVTKMPLSCLQVEDGIISRSNPFFSTLTGIDPSDIIRTPVQSLVSLDPSHEEELTKNLHQVMCIEAAIRDKNADLLPCRITIDPVDSDKPGDGIWFIEDRREYAAINAVLRETEYECKEQLYLSETLVMKLQPDGTISFANPATIRCFGYDPDTLAGLNVNILFPPGSIQDVTNPSELFLEVSDESSSAIHIFEHCKKSGERLWIAWTSRGLYTRESELSGIICIGTDMTEQASTGEERMSTRVWRDRILQSTDISPEIFDAILQACIEIGREGREGKAIGTSFLVGDADEVLKRSRQLILNPFSGHPPEMRTVSLPDVREMLKEYALLDGAFVVTGDGILESAGRYITLDTSSISLPKGMGTRHSSVAALTGVTKSIGFVVSESGGKVSIMKQGKIVKVIA</sequence>
<keyword evidence="6" id="KW-0464">Manganese</keyword>
<dbReference type="PROSITE" id="PS51794">
    <property type="entry name" value="DAC"/>
    <property type="match status" value="1"/>
</dbReference>
<dbReference type="GO" id="GO:0030145">
    <property type="term" value="F:manganese ion binding"/>
    <property type="evidence" value="ECO:0007669"/>
    <property type="project" value="UniProtKB-UniRule"/>
</dbReference>
<dbReference type="SUPFAM" id="SSF55785">
    <property type="entry name" value="PYP-like sensor domain (PAS domain)"/>
    <property type="match status" value="2"/>
</dbReference>
<dbReference type="InterPro" id="IPR014499">
    <property type="entry name" value="DAC_DacZ"/>
</dbReference>
<dbReference type="GO" id="GO:0106408">
    <property type="term" value="F:diadenylate cyclase activity"/>
    <property type="evidence" value="ECO:0007669"/>
    <property type="project" value="UniProtKB-EC"/>
</dbReference>
<dbReference type="PANTHER" id="PTHR34185">
    <property type="entry name" value="DIADENYLATE CYCLASE"/>
    <property type="match status" value="1"/>
</dbReference>
<dbReference type="GO" id="GO:0005524">
    <property type="term" value="F:ATP binding"/>
    <property type="evidence" value="ECO:0007669"/>
    <property type="project" value="UniProtKB-UniRule"/>
</dbReference>
<dbReference type="Pfam" id="PF02457">
    <property type="entry name" value="DAC"/>
    <property type="match status" value="1"/>
</dbReference>
<dbReference type="Gene3D" id="3.40.1700.10">
    <property type="entry name" value="DNA integrity scanning protein, DisA, N-terminal domain"/>
    <property type="match status" value="1"/>
</dbReference>
<evidence type="ECO:0000256" key="5">
    <source>
        <dbReference type="ARBA" id="ARBA00022840"/>
    </source>
</evidence>
<dbReference type="InterPro" id="IPR000014">
    <property type="entry name" value="PAS"/>
</dbReference>
<dbReference type="Gene3D" id="3.30.450.20">
    <property type="entry name" value="PAS domain"/>
    <property type="match status" value="2"/>
</dbReference>
<comment type="function">
    <text evidence="6">Diadenylate cyclase that catalyzes the condensation of 2 ATP molecules into cyclic di-AMP (c-di-AMP). c-di-AMP is a second messenger for intracellular signal transduction involved in the control of important regulatory processes such as osmoregulation.</text>
</comment>
<reference evidence="8 9" key="1">
    <citation type="submission" date="2018-05" db="EMBL/GenBank/DDBJ databases">
        <title>Draft genome of Methanospirillum stamsii Pt1.</title>
        <authorList>
            <person name="Dueholm M.S."/>
            <person name="Nielsen P.H."/>
            <person name="Bakmann L.F."/>
            <person name="Otzen D.E."/>
        </authorList>
    </citation>
    <scope>NUCLEOTIDE SEQUENCE [LARGE SCALE GENOMIC DNA]</scope>
    <source>
        <strain evidence="8 9">Pt1</strain>
    </source>
</reference>
<comment type="caution">
    <text evidence="8">The sequence shown here is derived from an EMBL/GenBank/DDBJ whole genome shotgun (WGS) entry which is preliminary data.</text>
</comment>
<dbReference type="AlphaFoldDB" id="A0A2V2N437"/>
<protein>
    <recommendedName>
        <fullName evidence="6">Diadenylate cyclase</fullName>
        <shortName evidence="6">DAC</shortName>
        <ecNumber evidence="6">2.7.7.85</ecNumber>
    </recommendedName>
    <alternativeName>
        <fullName evidence="6">Cyclic-di-AMP synthase</fullName>
        <shortName evidence="6">c-di-AMP synthase</shortName>
    </alternativeName>
</protein>
<dbReference type="Pfam" id="PF13426">
    <property type="entry name" value="PAS_9"/>
    <property type="match status" value="2"/>
</dbReference>
<keyword evidence="3 6" id="KW-0548">Nucleotidyltransferase</keyword>
<dbReference type="PANTHER" id="PTHR34185:SF1">
    <property type="entry name" value="DIADENYLATE CYCLASE"/>
    <property type="match status" value="1"/>
</dbReference>
<comment type="catalytic activity">
    <reaction evidence="1 6">
        <text>2 ATP = 3',3'-c-di-AMP + 2 diphosphate</text>
        <dbReference type="Rhea" id="RHEA:35655"/>
        <dbReference type="ChEBI" id="CHEBI:30616"/>
        <dbReference type="ChEBI" id="CHEBI:33019"/>
        <dbReference type="ChEBI" id="CHEBI:71500"/>
        <dbReference type="EC" id="2.7.7.85"/>
    </reaction>
</comment>
<keyword evidence="2 6" id="KW-0808">Transferase</keyword>
<dbReference type="EC" id="2.7.7.85" evidence="6"/>